<evidence type="ECO:0000256" key="3">
    <source>
        <dbReference type="SAM" id="MobiDB-lite"/>
    </source>
</evidence>
<evidence type="ECO:0000313" key="6">
    <source>
        <dbReference type="Proteomes" id="UP000789342"/>
    </source>
</evidence>
<organism evidence="5 6">
    <name type="scientific">Acaulospora morrowiae</name>
    <dbReference type="NCBI Taxonomy" id="94023"/>
    <lineage>
        <taxon>Eukaryota</taxon>
        <taxon>Fungi</taxon>
        <taxon>Fungi incertae sedis</taxon>
        <taxon>Mucoromycota</taxon>
        <taxon>Glomeromycotina</taxon>
        <taxon>Glomeromycetes</taxon>
        <taxon>Diversisporales</taxon>
        <taxon>Acaulosporaceae</taxon>
        <taxon>Acaulospora</taxon>
    </lineage>
</organism>
<evidence type="ECO:0000256" key="2">
    <source>
        <dbReference type="PROSITE-ProRule" id="PRU00103"/>
    </source>
</evidence>
<reference evidence="5" key="1">
    <citation type="submission" date="2021-06" db="EMBL/GenBank/DDBJ databases">
        <authorList>
            <person name="Kallberg Y."/>
            <person name="Tangrot J."/>
            <person name="Rosling A."/>
        </authorList>
    </citation>
    <scope>NUCLEOTIDE SEQUENCE</scope>
    <source>
        <strain evidence="5">CL551</strain>
    </source>
</reference>
<feature type="compositionally biased region" description="Basic and acidic residues" evidence="3">
    <location>
        <begin position="79"/>
        <end position="88"/>
    </location>
</feature>
<dbReference type="EMBL" id="CAJVPV010022403">
    <property type="protein sequence ID" value="CAG8720787.1"/>
    <property type="molecule type" value="Genomic_DNA"/>
</dbReference>
<sequence length="556" mass="63709">DMEWNNNRSRGMEWTNNGRRMSKDSNWTETTDRETFSEGPYDDNDSVSEFELAQSRDNYKEKRSMSEPMERMGSPLRPLQKEPQRTERVVSPPHVAHQAIDLDERDFKNLNEVADVTENSLNEESTSDNLVDKKSNRTSIFITDDVWKQLSNTLDGTINPFFVNPEERFKNVEADAVLSPIQEVEIPELLNTPEGTSLRKNTVIKISEKDDSTPLIHSEDQKTMATEANIPVSDASCVNNLTDSIEKKDLMTVVADSSANIVSMTEEPSQSVSTASKRDSVSSARERASKHIENSSFPVSTQERKLLLVTLLAHLNNHEVDYYLFRKLARLSKEISLKNKELADDIWEYGERFRELMNALIGFLTETENSEMKENAIILLDQFLENQFDYILNQRLERDILRVLIECRAESSNAIYFHAEEILENYVHRIDSSTGLYALIDIMESNLFKNKEDSDAQSRMKASAFAVLSRIVMRFDKGSLKRQIGIIVPLTIKGFGDSRPSIRKSVVDALVALYSVLGDDNTFFEYLRGLSPAQLNLLYYYFDKNRSQPLKQRQLD</sequence>
<feature type="compositionally biased region" description="Polar residues" evidence="3">
    <location>
        <begin position="263"/>
        <end position="275"/>
    </location>
</feature>
<accession>A0A9N9NCE8</accession>
<dbReference type="Proteomes" id="UP000789342">
    <property type="component" value="Unassembled WGS sequence"/>
</dbReference>
<dbReference type="InterPro" id="IPR011989">
    <property type="entry name" value="ARM-like"/>
</dbReference>
<dbReference type="InterPro" id="IPR034085">
    <property type="entry name" value="TOG"/>
</dbReference>
<comment type="caution">
    <text evidence="5">The sequence shown here is derived from an EMBL/GenBank/DDBJ whole genome shotgun (WGS) entry which is preliminary data.</text>
</comment>
<dbReference type="AlphaFoldDB" id="A0A9N9NCE8"/>
<protein>
    <submittedName>
        <fullName evidence="5">8712_t:CDS:1</fullName>
    </submittedName>
</protein>
<dbReference type="InterPro" id="IPR021133">
    <property type="entry name" value="HEAT_type_2"/>
</dbReference>
<feature type="repeat" description="HEAT" evidence="2">
    <location>
        <begin position="487"/>
        <end position="522"/>
    </location>
</feature>
<name>A0A9N9NCE8_9GLOM</name>
<dbReference type="InterPro" id="IPR016024">
    <property type="entry name" value="ARM-type_fold"/>
</dbReference>
<dbReference type="PROSITE" id="PS50077">
    <property type="entry name" value="HEAT_REPEAT"/>
    <property type="match status" value="1"/>
</dbReference>
<evidence type="ECO:0000313" key="5">
    <source>
        <dbReference type="EMBL" id="CAG8720787.1"/>
    </source>
</evidence>
<evidence type="ECO:0000256" key="1">
    <source>
        <dbReference type="ARBA" id="ARBA00022737"/>
    </source>
</evidence>
<feature type="region of interest" description="Disordered" evidence="3">
    <location>
        <begin position="263"/>
        <end position="293"/>
    </location>
</feature>
<feature type="compositionally biased region" description="Basic and acidic residues" evidence="3">
    <location>
        <begin position="57"/>
        <end position="70"/>
    </location>
</feature>
<dbReference type="Gene3D" id="1.25.10.10">
    <property type="entry name" value="Leucine-rich Repeat Variant"/>
    <property type="match status" value="1"/>
</dbReference>
<gene>
    <name evidence="5" type="ORF">AMORRO_LOCUS13326</name>
</gene>
<dbReference type="SMART" id="SM01349">
    <property type="entry name" value="TOG"/>
    <property type="match status" value="1"/>
</dbReference>
<keyword evidence="6" id="KW-1185">Reference proteome</keyword>
<feature type="non-terminal residue" evidence="5">
    <location>
        <position position="1"/>
    </location>
</feature>
<feature type="compositionally biased region" description="Polar residues" evidence="3">
    <location>
        <begin position="1"/>
        <end position="29"/>
    </location>
</feature>
<keyword evidence="1" id="KW-0677">Repeat</keyword>
<dbReference type="OrthoDB" id="2397370at2759"/>
<dbReference type="SUPFAM" id="SSF48371">
    <property type="entry name" value="ARM repeat"/>
    <property type="match status" value="1"/>
</dbReference>
<feature type="region of interest" description="Disordered" evidence="3">
    <location>
        <begin position="1"/>
        <end position="93"/>
    </location>
</feature>
<proteinExistence type="predicted"/>
<evidence type="ECO:0000259" key="4">
    <source>
        <dbReference type="SMART" id="SM01349"/>
    </source>
</evidence>
<feature type="domain" description="TOG" evidence="4">
    <location>
        <begin position="314"/>
        <end position="551"/>
    </location>
</feature>
<feature type="compositionally biased region" description="Basic and acidic residues" evidence="3">
    <location>
        <begin position="276"/>
        <end position="293"/>
    </location>
</feature>